<dbReference type="GO" id="GO:0016757">
    <property type="term" value="F:glycosyltransferase activity"/>
    <property type="evidence" value="ECO:0007669"/>
    <property type="project" value="InterPro"/>
</dbReference>
<proteinExistence type="predicted"/>
<dbReference type="EMBL" id="QPGR01000002">
    <property type="protein sequence ID" value="TBR82089.1"/>
    <property type="molecule type" value="Genomic_DNA"/>
</dbReference>
<organism evidence="1 2">
    <name type="scientific">Campylobacter novaezeelandiae</name>
    <dbReference type="NCBI Taxonomy" id="2267891"/>
    <lineage>
        <taxon>Bacteria</taxon>
        <taxon>Pseudomonadati</taxon>
        <taxon>Campylobacterota</taxon>
        <taxon>Epsilonproteobacteria</taxon>
        <taxon>Campylobacterales</taxon>
        <taxon>Campylobacteraceae</taxon>
        <taxon>Campylobacter</taxon>
    </lineage>
</organism>
<name>A0A4Q9JW46_9BACT</name>
<dbReference type="OrthoDB" id="5329369at2"/>
<dbReference type="Gene3D" id="3.40.50.2000">
    <property type="entry name" value="Glycogen Phosphorylase B"/>
    <property type="match status" value="1"/>
</dbReference>
<comment type="caution">
    <text evidence="1">The sequence shown here is derived from an EMBL/GenBank/DDBJ whole genome shotgun (WGS) entry which is preliminary data.</text>
</comment>
<dbReference type="SUPFAM" id="SSF53756">
    <property type="entry name" value="UDP-Glycosyltransferase/glycogen phosphorylase"/>
    <property type="match status" value="1"/>
</dbReference>
<dbReference type="Proteomes" id="UP000292583">
    <property type="component" value="Unassembled WGS sequence"/>
</dbReference>
<dbReference type="AlphaFoldDB" id="A0A4Q9JW46"/>
<keyword evidence="2" id="KW-1185">Reference proteome</keyword>
<accession>A0A4Q9JW46</accession>
<protein>
    <recommendedName>
        <fullName evidence="3">Lipopolysaccharide heptosyltransferase family protein</fullName>
    </recommendedName>
</protein>
<dbReference type="InterPro" id="IPR002201">
    <property type="entry name" value="Glyco_trans_9"/>
</dbReference>
<reference evidence="1 2" key="1">
    <citation type="submission" date="2018-07" db="EMBL/GenBank/DDBJ databases">
        <title>Campylobacter zealandensis sp. nov., isolated from birds and water in New Zealand.</title>
        <authorList>
            <person name="Wilkinson D.A."/>
            <person name="Biggs P.J."/>
            <person name="French N.P."/>
            <person name="Midwinter A.C."/>
        </authorList>
    </citation>
    <scope>NUCLEOTIDE SEQUENCE [LARGE SCALE GENOMIC DNA]</scope>
    <source>
        <strain evidence="1 2">B423b</strain>
    </source>
</reference>
<evidence type="ECO:0000313" key="1">
    <source>
        <dbReference type="EMBL" id="TBR82089.1"/>
    </source>
</evidence>
<evidence type="ECO:0008006" key="3">
    <source>
        <dbReference type="Google" id="ProtNLM"/>
    </source>
</evidence>
<dbReference type="Pfam" id="PF01075">
    <property type="entry name" value="Glyco_transf_9"/>
    <property type="match status" value="1"/>
</dbReference>
<gene>
    <name evidence="1" type="ORF">DU473_02090</name>
</gene>
<evidence type="ECO:0000313" key="2">
    <source>
        <dbReference type="Proteomes" id="UP000292583"/>
    </source>
</evidence>
<sequence length="208" mass="24399">MIKKTERDRLLFYARKINARIFDKKIKNLEFKTQIKTNVTHKNLIKNFLNQNEIKRFIVLNPFSITSNTTLDTISFLKLAKNIRQIYQDVSIVIPTYDLVHDHFINELYGYDKNLSKEIIIFKNNDDILNLAELILKSICVISPSTGTTHLATNLKVFSIALYPLGDEVLWPTYNKDYIFIKNAKDNLSEDEKQEIIINIIKKLEKYL</sequence>